<accession>A0A2N5M9S0</accession>
<name>A0A2N5M9S0_9BACI</name>
<dbReference type="Gene3D" id="3.40.50.1000">
    <property type="entry name" value="HAD superfamily/HAD-like"/>
    <property type="match status" value="2"/>
</dbReference>
<dbReference type="Proteomes" id="UP000234748">
    <property type="component" value="Unassembled WGS sequence"/>
</dbReference>
<evidence type="ECO:0000313" key="2">
    <source>
        <dbReference type="Proteomes" id="UP000234748"/>
    </source>
</evidence>
<reference evidence="1 2" key="1">
    <citation type="submission" date="2017-11" db="EMBL/GenBank/DDBJ databases">
        <title>Comparitive Functional Genomics of Dry Heat Resistant strains isolated from the Viking Spacecraft.</title>
        <authorList>
            <person name="Seuylemezian A."/>
            <person name="Cooper K."/>
            <person name="Vaishampayan P."/>
        </authorList>
    </citation>
    <scope>NUCLEOTIDE SEQUENCE [LARGE SCALE GENOMIC DNA]</scope>
    <source>
        <strain evidence="1 2">V1-29</strain>
    </source>
</reference>
<dbReference type="AlphaFoldDB" id="A0A2N5M9S0"/>
<dbReference type="InterPro" id="IPR023214">
    <property type="entry name" value="HAD_sf"/>
</dbReference>
<keyword evidence="2" id="KW-1185">Reference proteome</keyword>
<organism evidence="1 2">
    <name type="scientific">Peribacillus deserti</name>
    <dbReference type="NCBI Taxonomy" id="673318"/>
    <lineage>
        <taxon>Bacteria</taxon>
        <taxon>Bacillati</taxon>
        <taxon>Bacillota</taxon>
        <taxon>Bacilli</taxon>
        <taxon>Bacillales</taxon>
        <taxon>Bacillaceae</taxon>
        <taxon>Peribacillus</taxon>
    </lineage>
</organism>
<gene>
    <name evidence="1" type="ORF">CUU66_04690</name>
</gene>
<protein>
    <submittedName>
        <fullName evidence="1">Haloacid dehalogenase</fullName>
    </submittedName>
</protein>
<dbReference type="RefSeq" id="WP_101640513.1">
    <property type="nucleotide sequence ID" value="NZ_PGUY01000013.1"/>
</dbReference>
<evidence type="ECO:0000313" key="1">
    <source>
        <dbReference type="EMBL" id="PLT31101.1"/>
    </source>
</evidence>
<dbReference type="InterPro" id="IPR024197">
    <property type="entry name" value="TPP-like"/>
</dbReference>
<comment type="caution">
    <text evidence="1">The sequence shown here is derived from an EMBL/GenBank/DDBJ whole genome shotgun (WGS) entry which is preliminary data.</text>
</comment>
<dbReference type="SUPFAM" id="SSF56784">
    <property type="entry name" value="HAD-like"/>
    <property type="match status" value="1"/>
</dbReference>
<proteinExistence type="predicted"/>
<sequence length="269" mass="30433">MIFATDLDRTLIYSKRACGIELSDPGISVVEETPERQISYMTKAAIELLRKVNQTFDLIPVSTRTVDLYNRIGLFRDEIIPKYAVVSNGGTVLIDGKPDLEWTDFLTSRLALESAPHHDILKKFEDIHQGDWVLGSKVCDDLFCFASILDEKVPIDELQVFGEWLQQHGWSLSLQEKKLYMLPNPLNKWAAVEYLKKKLSAETVITAGDSLLDVCMLEVADYAFTPRHGEIFVKKMKLPERVRVTSKSGIFAGEEILETILEIAARKAV</sequence>
<dbReference type="Pfam" id="PF08282">
    <property type="entry name" value="Hydrolase_3"/>
    <property type="match status" value="1"/>
</dbReference>
<dbReference type="PIRSF" id="PIRSF030802">
    <property type="entry name" value="UCP030802"/>
    <property type="match status" value="1"/>
</dbReference>
<dbReference type="EMBL" id="PGUY01000013">
    <property type="protein sequence ID" value="PLT31101.1"/>
    <property type="molecule type" value="Genomic_DNA"/>
</dbReference>
<dbReference type="InterPro" id="IPR036412">
    <property type="entry name" value="HAD-like_sf"/>
</dbReference>